<comment type="caution">
    <text evidence="2">The sequence shown here is derived from an EMBL/GenBank/DDBJ whole genome shotgun (WGS) entry which is preliminary data.</text>
</comment>
<accession>A0A6G0ZMT3</accession>
<keyword evidence="3" id="KW-1185">Reference proteome</keyword>
<name>A0A6G0ZMT3_APHCR</name>
<dbReference type="AlphaFoldDB" id="A0A6G0ZMT3"/>
<evidence type="ECO:0000313" key="2">
    <source>
        <dbReference type="EMBL" id="KAF0772348.1"/>
    </source>
</evidence>
<feature type="compositionally biased region" description="Polar residues" evidence="1">
    <location>
        <begin position="87"/>
        <end position="106"/>
    </location>
</feature>
<organism evidence="2 3">
    <name type="scientific">Aphis craccivora</name>
    <name type="common">Cowpea aphid</name>
    <dbReference type="NCBI Taxonomy" id="307492"/>
    <lineage>
        <taxon>Eukaryota</taxon>
        <taxon>Metazoa</taxon>
        <taxon>Ecdysozoa</taxon>
        <taxon>Arthropoda</taxon>
        <taxon>Hexapoda</taxon>
        <taxon>Insecta</taxon>
        <taxon>Pterygota</taxon>
        <taxon>Neoptera</taxon>
        <taxon>Paraneoptera</taxon>
        <taxon>Hemiptera</taxon>
        <taxon>Sternorrhyncha</taxon>
        <taxon>Aphidomorpha</taxon>
        <taxon>Aphidoidea</taxon>
        <taxon>Aphididae</taxon>
        <taxon>Aphidini</taxon>
        <taxon>Aphis</taxon>
        <taxon>Aphis</taxon>
    </lineage>
</organism>
<protein>
    <submittedName>
        <fullName evidence="2">KRAB-A domain-containing protein 2-like</fullName>
    </submittedName>
</protein>
<feature type="region of interest" description="Disordered" evidence="1">
    <location>
        <begin position="83"/>
        <end position="106"/>
    </location>
</feature>
<evidence type="ECO:0000256" key="1">
    <source>
        <dbReference type="SAM" id="MobiDB-lite"/>
    </source>
</evidence>
<dbReference type="EMBL" id="VUJU01000188">
    <property type="protein sequence ID" value="KAF0772348.1"/>
    <property type="molecule type" value="Genomic_DNA"/>
</dbReference>
<dbReference type="Proteomes" id="UP000478052">
    <property type="component" value="Unassembled WGS sequence"/>
</dbReference>
<proteinExistence type="predicted"/>
<sequence>MKYFQKQVERIMTQSNKKYQKLKIRKTVHVSIGTLYDNIACRSSNYVRIGNCFLKHKYAKFQIVPCKEFFFDLETHLKPFRERDNTSRNGRLSKLLSNSPMSTQDE</sequence>
<reference evidence="2 3" key="1">
    <citation type="submission" date="2019-08" db="EMBL/GenBank/DDBJ databases">
        <title>Whole genome of Aphis craccivora.</title>
        <authorList>
            <person name="Voronova N.V."/>
            <person name="Shulinski R.S."/>
            <person name="Bandarenka Y.V."/>
            <person name="Zhorov D.G."/>
            <person name="Warner D."/>
        </authorList>
    </citation>
    <scope>NUCLEOTIDE SEQUENCE [LARGE SCALE GENOMIC DNA]</scope>
    <source>
        <strain evidence="2">180601</strain>
        <tissue evidence="2">Whole Body</tissue>
    </source>
</reference>
<gene>
    <name evidence="2" type="ORF">FWK35_00002613</name>
</gene>
<evidence type="ECO:0000313" key="3">
    <source>
        <dbReference type="Proteomes" id="UP000478052"/>
    </source>
</evidence>